<keyword evidence="1" id="KW-0812">Transmembrane</keyword>
<reference evidence="2 3" key="1">
    <citation type="submission" date="2024-01" db="EMBL/GenBank/DDBJ databases">
        <title>The genomes of 5 underutilized Papilionoideae crops provide insights into root nodulation and disease resistanc.</title>
        <authorList>
            <person name="Jiang F."/>
        </authorList>
    </citation>
    <scope>NUCLEOTIDE SEQUENCE [LARGE SCALE GENOMIC DNA]</scope>
    <source>
        <strain evidence="2">LVBAO_FW01</strain>
        <tissue evidence="2">Leaves</tissue>
    </source>
</reference>
<dbReference type="EMBL" id="JAYMYQ010000005">
    <property type="protein sequence ID" value="KAK7328715.1"/>
    <property type="molecule type" value="Genomic_DNA"/>
</dbReference>
<sequence>MHGSLPCIAWPSSCMGRPNSHCLVSLEPMADPYWSTGPVTVRLTSSFLVLINHNQFLYCASLETKEAINSFIEHYTKTYFHPCSSTAYLLLLLVTLPCMEISLLGVAKLFGGGIP</sequence>
<proteinExistence type="predicted"/>
<keyword evidence="1" id="KW-0472">Membrane</keyword>
<keyword evidence="1" id="KW-1133">Transmembrane helix</keyword>
<organism evidence="2 3">
    <name type="scientific">Canavalia gladiata</name>
    <name type="common">Sword bean</name>
    <name type="synonym">Dolichos gladiatus</name>
    <dbReference type="NCBI Taxonomy" id="3824"/>
    <lineage>
        <taxon>Eukaryota</taxon>
        <taxon>Viridiplantae</taxon>
        <taxon>Streptophyta</taxon>
        <taxon>Embryophyta</taxon>
        <taxon>Tracheophyta</taxon>
        <taxon>Spermatophyta</taxon>
        <taxon>Magnoliopsida</taxon>
        <taxon>eudicotyledons</taxon>
        <taxon>Gunneridae</taxon>
        <taxon>Pentapetalae</taxon>
        <taxon>rosids</taxon>
        <taxon>fabids</taxon>
        <taxon>Fabales</taxon>
        <taxon>Fabaceae</taxon>
        <taxon>Papilionoideae</taxon>
        <taxon>50 kb inversion clade</taxon>
        <taxon>NPAAA clade</taxon>
        <taxon>indigoferoid/millettioid clade</taxon>
        <taxon>Phaseoleae</taxon>
        <taxon>Canavalia</taxon>
    </lineage>
</organism>
<keyword evidence="3" id="KW-1185">Reference proteome</keyword>
<comment type="caution">
    <text evidence="2">The sequence shown here is derived from an EMBL/GenBank/DDBJ whole genome shotgun (WGS) entry which is preliminary data.</text>
</comment>
<accession>A0AAN9Q8C5</accession>
<feature type="transmembrane region" description="Helical" evidence="1">
    <location>
        <begin position="87"/>
        <end position="110"/>
    </location>
</feature>
<dbReference type="AlphaFoldDB" id="A0AAN9Q8C5"/>
<evidence type="ECO:0000313" key="2">
    <source>
        <dbReference type="EMBL" id="KAK7328715.1"/>
    </source>
</evidence>
<protein>
    <submittedName>
        <fullName evidence="2">Uncharacterized protein</fullName>
    </submittedName>
</protein>
<gene>
    <name evidence="2" type="ORF">VNO77_22832</name>
</gene>
<evidence type="ECO:0000256" key="1">
    <source>
        <dbReference type="SAM" id="Phobius"/>
    </source>
</evidence>
<evidence type="ECO:0000313" key="3">
    <source>
        <dbReference type="Proteomes" id="UP001367508"/>
    </source>
</evidence>
<name>A0AAN9Q8C5_CANGL</name>
<dbReference type="Proteomes" id="UP001367508">
    <property type="component" value="Unassembled WGS sequence"/>
</dbReference>